<dbReference type="InterPro" id="IPR006869">
    <property type="entry name" value="DUF547"/>
</dbReference>
<name>A0ABX5PUW8_9FLAO</name>
<evidence type="ECO:0000313" key="2">
    <source>
        <dbReference type="EMBL" id="PZX37833.1"/>
    </source>
</evidence>
<dbReference type="EMBL" id="QKZR01000006">
    <property type="protein sequence ID" value="PZX37833.1"/>
    <property type="molecule type" value="Genomic_DNA"/>
</dbReference>
<protein>
    <submittedName>
        <fullName evidence="2">Uncharacterized protein DUF547</fullName>
    </submittedName>
</protein>
<dbReference type="PANTHER" id="PTHR46361">
    <property type="entry name" value="ELECTRON CARRIER/ PROTEIN DISULFIDE OXIDOREDUCTASE"/>
    <property type="match status" value="1"/>
</dbReference>
<organism evidence="2 3">
    <name type="scientific">Nonlabens dokdonensis</name>
    <dbReference type="NCBI Taxonomy" id="328515"/>
    <lineage>
        <taxon>Bacteria</taxon>
        <taxon>Pseudomonadati</taxon>
        <taxon>Bacteroidota</taxon>
        <taxon>Flavobacteriia</taxon>
        <taxon>Flavobacteriales</taxon>
        <taxon>Flavobacteriaceae</taxon>
        <taxon>Nonlabens</taxon>
    </lineage>
</organism>
<dbReference type="RefSeq" id="WP_015363775.1">
    <property type="nucleotide sequence ID" value="NZ_QKZR01000006.1"/>
</dbReference>
<feature type="domain" description="DUF547" evidence="1">
    <location>
        <begin position="109"/>
        <end position="213"/>
    </location>
</feature>
<dbReference type="PANTHER" id="PTHR46361:SF3">
    <property type="entry name" value="ELECTRON CARRIER_ PROTEIN DISULFIDE OXIDOREDUCTASE"/>
    <property type="match status" value="1"/>
</dbReference>
<dbReference type="Pfam" id="PF04784">
    <property type="entry name" value="DUF547"/>
    <property type="match status" value="1"/>
</dbReference>
<dbReference type="Proteomes" id="UP000248584">
    <property type="component" value="Unassembled WGS sequence"/>
</dbReference>
<accession>A0ABX5PUW8</accession>
<gene>
    <name evidence="2" type="ORF">LX97_02928</name>
</gene>
<evidence type="ECO:0000313" key="3">
    <source>
        <dbReference type="Proteomes" id="UP000248584"/>
    </source>
</evidence>
<comment type="caution">
    <text evidence="2">The sequence shown here is derived from an EMBL/GenBank/DDBJ whole genome shotgun (WGS) entry which is preliminary data.</text>
</comment>
<evidence type="ECO:0000259" key="1">
    <source>
        <dbReference type="Pfam" id="PF04784"/>
    </source>
</evidence>
<dbReference type="PROSITE" id="PS51257">
    <property type="entry name" value="PROKAR_LIPOPROTEIN"/>
    <property type="match status" value="1"/>
</dbReference>
<sequence length="274" mass="31800">MKTILFLTSSLFLLSCNTAKESKDETPYTAELVEMNNNEMNAMNAQQGPKENTLEVYSNLKEIDHSLFDQVLKKYVTKNGSVNYAGLKKNPANLKSYIKTLEAANPDKSWSRKALLAYYMNAYNAMTLDLIISNYPTESIKDIKNPWEQKNWSINGKPISLEEIEHDILRKMNEPRIHFGINCASFSCPQLPNEAFTAQKVDQQLEKLAIQFINDSRRNEITKDRVEVSKIFRWFSEDFTKNGDLIDFLNKYSTLKINEDAKIKYMDYNWELND</sequence>
<reference evidence="2 3" key="1">
    <citation type="submission" date="2018-06" db="EMBL/GenBank/DDBJ databases">
        <title>Genomic Encyclopedia of Archaeal and Bacterial Type Strains, Phase II (KMG-II): from individual species to whole genera.</title>
        <authorList>
            <person name="Goeker M."/>
        </authorList>
    </citation>
    <scope>NUCLEOTIDE SEQUENCE [LARGE SCALE GENOMIC DNA]</scope>
    <source>
        <strain evidence="2 3">DSM 17205</strain>
    </source>
</reference>
<keyword evidence="3" id="KW-1185">Reference proteome</keyword>
<proteinExistence type="predicted"/>